<comment type="similarity">
    <text evidence="1 12">Belongs to the thymidylate kinase family.</text>
</comment>
<reference evidence="14 15" key="1">
    <citation type="submission" date="2019-02" db="EMBL/GenBank/DDBJ databases">
        <title>Deep-cultivation of Planctomycetes and their phenomic and genomic characterization uncovers novel biology.</title>
        <authorList>
            <person name="Wiegand S."/>
            <person name="Jogler M."/>
            <person name="Boedeker C."/>
            <person name="Pinto D."/>
            <person name="Vollmers J."/>
            <person name="Rivas-Marin E."/>
            <person name="Kohn T."/>
            <person name="Peeters S.H."/>
            <person name="Heuer A."/>
            <person name="Rast P."/>
            <person name="Oberbeckmann S."/>
            <person name="Bunk B."/>
            <person name="Jeske O."/>
            <person name="Meyerdierks A."/>
            <person name="Storesund J.E."/>
            <person name="Kallscheuer N."/>
            <person name="Luecker S."/>
            <person name="Lage O.M."/>
            <person name="Pohl T."/>
            <person name="Merkel B.J."/>
            <person name="Hornburger P."/>
            <person name="Mueller R.-W."/>
            <person name="Bruemmer F."/>
            <person name="Labrenz M."/>
            <person name="Spormann A.M."/>
            <person name="Op den Camp H."/>
            <person name="Overmann J."/>
            <person name="Amann R."/>
            <person name="Jetten M.S.M."/>
            <person name="Mascher T."/>
            <person name="Medema M.H."/>
            <person name="Devos D.P."/>
            <person name="Kaster A.-K."/>
            <person name="Ovreas L."/>
            <person name="Rohde M."/>
            <person name="Galperin M.Y."/>
            <person name="Jogler C."/>
        </authorList>
    </citation>
    <scope>NUCLEOTIDE SEQUENCE [LARGE SCALE GENOMIC DNA]</scope>
    <source>
        <strain evidence="14 15">Pla85_3_4</strain>
    </source>
</reference>
<dbReference type="PANTHER" id="PTHR10344:SF4">
    <property type="entry name" value="UMP-CMP KINASE 2, MITOCHONDRIAL"/>
    <property type="match status" value="1"/>
</dbReference>
<evidence type="ECO:0000256" key="6">
    <source>
        <dbReference type="ARBA" id="ARBA00022741"/>
    </source>
</evidence>
<evidence type="ECO:0000256" key="5">
    <source>
        <dbReference type="ARBA" id="ARBA00022727"/>
    </source>
</evidence>
<dbReference type="PANTHER" id="PTHR10344">
    <property type="entry name" value="THYMIDYLATE KINASE"/>
    <property type="match status" value="1"/>
</dbReference>
<keyword evidence="8 12" id="KW-0067">ATP-binding</keyword>
<dbReference type="GO" id="GO:0006233">
    <property type="term" value="P:dTDP biosynthetic process"/>
    <property type="evidence" value="ECO:0007669"/>
    <property type="project" value="InterPro"/>
</dbReference>
<keyword evidence="6 12" id="KW-0547">Nucleotide-binding</keyword>
<accession>A0A518DYE7</accession>
<evidence type="ECO:0000256" key="4">
    <source>
        <dbReference type="ARBA" id="ARBA00022679"/>
    </source>
</evidence>
<dbReference type="Proteomes" id="UP000317648">
    <property type="component" value="Chromosome"/>
</dbReference>
<evidence type="ECO:0000313" key="14">
    <source>
        <dbReference type="EMBL" id="QDU96867.1"/>
    </source>
</evidence>
<dbReference type="OrthoDB" id="9774907at2"/>
<dbReference type="AlphaFoldDB" id="A0A518DYE7"/>
<evidence type="ECO:0000313" key="15">
    <source>
        <dbReference type="Proteomes" id="UP000317648"/>
    </source>
</evidence>
<dbReference type="CDD" id="cd01672">
    <property type="entry name" value="TMPK"/>
    <property type="match status" value="1"/>
</dbReference>
<dbReference type="InterPro" id="IPR027417">
    <property type="entry name" value="P-loop_NTPase"/>
</dbReference>
<dbReference type="GO" id="GO:0005524">
    <property type="term" value="F:ATP binding"/>
    <property type="evidence" value="ECO:0007669"/>
    <property type="project" value="UniProtKB-UniRule"/>
</dbReference>
<sequence length="208" mass="22801">MFISFDGVDGAGKSTQIQLCREWLESSGRQVLVCRDPGSTQLGESLRAIVLESRQTLIARRAEMLLFMAARAQLVEEVIRPALAAGQTVLSDRFLLANVVYQGHAGGLDPQAIRRVGEVAIDNVRPDYTLVLDIDPQHASTRFEREPDRMEAQGLSYLQQVRAGFLREAADDSTITVIDASGSIEQVSRSVQAVLAPLLKSVPGRDRI</sequence>
<evidence type="ECO:0000256" key="7">
    <source>
        <dbReference type="ARBA" id="ARBA00022777"/>
    </source>
</evidence>
<keyword evidence="7 12" id="KW-0418">Kinase</keyword>
<protein>
    <recommendedName>
        <fullName evidence="3 12">Thymidylate kinase</fullName>
        <ecNumber evidence="2 12">2.7.4.9</ecNumber>
    </recommendedName>
    <alternativeName>
        <fullName evidence="9 12">dTMP kinase</fullName>
    </alternativeName>
</protein>
<evidence type="ECO:0000256" key="9">
    <source>
        <dbReference type="ARBA" id="ARBA00029962"/>
    </source>
</evidence>
<feature type="binding site" evidence="12">
    <location>
        <begin position="7"/>
        <end position="14"/>
    </location>
    <ligand>
        <name>ATP</name>
        <dbReference type="ChEBI" id="CHEBI:30616"/>
    </ligand>
</feature>
<evidence type="ECO:0000256" key="3">
    <source>
        <dbReference type="ARBA" id="ARBA00017144"/>
    </source>
</evidence>
<dbReference type="KEGG" id="lcre:Pla8534_46890"/>
<dbReference type="GO" id="GO:0004798">
    <property type="term" value="F:dTMP kinase activity"/>
    <property type="evidence" value="ECO:0007669"/>
    <property type="project" value="UniProtKB-UniRule"/>
</dbReference>
<evidence type="ECO:0000256" key="2">
    <source>
        <dbReference type="ARBA" id="ARBA00012980"/>
    </source>
</evidence>
<organism evidence="14 15">
    <name type="scientific">Lignipirellula cremea</name>
    <dbReference type="NCBI Taxonomy" id="2528010"/>
    <lineage>
        <taxon>Bacteria</taxon>
        <taxon>Pseudomonadati</taxon>
        <taxon>Planctomycetota</taxon>
        <taxon>Planctomycetia</taxon>
        <taxon>Pirellulales</taxon>
        <taxon>Pirellulaceae</taxon>
        <taxon>Lignipirellula</taxon>
    </lineage>
</organism>
<comment type="function">
    <text evidence="11 12">Phosphorylation of dTMP to form dTDP in both de novo and salvage pathways of dTTP synthesis.</text>
</comment>
<dbReference type="RefSeq" id="WP_145055544.1">
    <property type="nucleotide sequence ID" value="NZ_CP036433.1"/>
</dbReference>
<comment type="catalytic activity">
    <reaction evidence="10 12">
        <text>dTMP + ATP = dTDP + ADP</text>
        <dbReference type="Rhea" id="RHEA:13517"/>
        <dbReference type="ChEBI" id="CHEBI:30616"/>
        <dbReference type="ChEBI" id="CHEBI:58369"/>
        <dbReference type="ChEBI" id="CHEBI:63528"/>
        <dbReference type="ChEBI" id="CHEBI:456216"/>
        <dbReference type="EC" id="2.7.4.9"/>
    </reaction>
</comment>
<dbReference type="GO" id="GO:0006227">
    <property type="term" value="P:dUDP biosynthetic process"/>
    <property type="evidence" value="ECO:0007669"/>
    <property type="project" value="TreeGrafter"/>
</dbReference>
<dbReference type="InterPro" id="IPR039430">
    <property type="entry name" value="Thymidylate_kin-like_dom"/>
</dbReference>
<evidence type="ECO:0000256" key="11">
    <source>
        <dbReference type="ARBA" id="ARBA00057735"/>
    </source>
</evidence>
<evidence type="ECO:0000259" key="13">
    <source>
        <dbReference type="Pfam" id="PF02223"/>
    </source>
</evidence>
<name>A0A518DYE7_9BACT</name>
<evidence type="ECO:0000256" key="12">
    <source>
        <dbReference type="HAMAP-Rule" id="MF_00165"/>
    </source>
</evidence>
<proteinExistence type="inferred from homology"/>
<feature type="domain" description="Thymidylate kinase-like" evidence="13">
    <location>
        <begin position="5"/>
        <end position="190"/>
    </location>
</feature>
<dbReference type="EMBL" id="CP036433">
    <property type="protein sequence ID" value="QDU96867.1"/>
    <property type="molecule type" value="Genomic_DNA"/>
</dbReference>
<dbReference type="NCBIfam" id="TIGR00041">
    <property type="entry name" value="DTMP_kinase"/>
    <property type="match status" value="1"/>
</dbReference>
<evidence type="ECO:0000256" key="8">
    <source>
        <dbReference type="ARBA" id="ARBA00022840"/>
    </source>
</evidence>
<dbReference type="SUPFAM" id="SSF52540">
    <property type="entry name" value="P-loop containing nucleoside triphosphate hydrolases"/>
    <property type="match status" value="1"/>
</dbReference>
<dbReference type="HAMAP" id="MF_00165">
    <property type="entry name" value="Thymidylate_kinase"/>
    <property type="match status" value="1"/>
</dbReference>
<dbReference type="GO" id="GO:0005829">
    <property type="term" value="C:cytosol"/>
    <property type="evidence" value="ECO:0007669"/>
    <property type="project" value="TreeGrafter"/>
</dbReference>
<dbReference type="InterPro" id="IPR018094">
    <property type="entry name" value="Thymidylate_kinase"/>
</dbReference>
<keyword evidence="15" id="KW-1185">Reference proteome</keyword>
<dbReference type="FunFam" id="3.40.50.300:FF:000225">
    <property type="entry name" value="Thymidylate kinase"/>
    <property type="match status" value="1"/>
</dbReference>
<evidence type="ECO:0000256" key="10">
    <source>
        <dbReference type="ARBA" id="ARBA00048743"/>
    </source>
</evidence>
<evidence type="ECO:0000256" key="1">
    <source>
        <dbReference type="ARBA" id="ARBA00009776"/>
    </source>
</evidence>
<dbReference type="EC" id="2.7.4.9" evidence="2 12"/>
<dbReference type="Gene3D" id="3.40.50.300">
    <property type="entry name" value="P-loop containing nucleotide triphosphate hydrolases"/>
    <property type="match status" value="1"/>
</dbReference>
<keyword evidence="4 12" id="KW-0808">Transferase</keyword>
<dbReference type="Pfam" id="PF02223">
    <property type="entry name" value="Thymidylate_kin"/>
    <property type="match status" value="1"/>
</dbReference>
<dbReference type="GO" id="GO:0006235">
    <property type="term" value="P:dTTP biosynthetic process"/>
    <property type="evidence" value="ECO:0007669"/>
    <property type="project" value="UniProtKB-UniRule"/>
</dbReference>
<keyword evidence="5 12" id="KW-0545">Nucleotide biosynthesis</keyword>
<gene>
    <name evidence="12 14" type="primary">tmk</name>
    <name evidence="14" type="ORF">Pla8534_46890</name>
</gene>